<protein>
    <recommendedName>
        <fullName evidence="2">LysM domain-containing protein</fullName>
    </recommendedName>
</protein>
<gene>
    <name evidence="3" type="ORF">GCM10007315_30530</name>
</gene>
<dbReference type="Gene3D" id="3.40.190.10">
    <property type="entry name" value="Periplasmic binding protein-like II"/>
    <property type="match status" value="2"/>
</dbReference>
<comment type="caution">
    <text evidence="3">The sequence shown here is derived from an EMBL/GenBank/DDBJ whole genome shotgun (WGS) entry which is preliminary data.</text>
</comment>
<feature type="domain" description="LysM" evidence="2">
    <location>
        <begin position="47"/>
        <end position="96"/>
    </location>
</feature>
<evidence type="ECO:0000259" key="2">
    <source>
        <dbReference type="PROSITE" id="PS51782"/>
    </source>
</evidence>
<proteinExistence type="predicted"/>
<keyword evidence="4" id="KW-1185">Reference proteome</keyword>
<sequence>MYALDTTPKKQKDTNNMKLKSATFRLLALSAFAIAAPLAVSAQEACTTYVVKEGDTLGNISQAAYGTYDFQMIFNANRDQLASNINDLPVGMELILPCEDGRLTADSELSGVIAAEEEKQETTRSTSNIYEPPLKFVTGNGWKPFTDESLAGGGILVRLATTALQRGGNDREGSVSWVNDWGSHTEVLLPTGAFDISIAWGMPDCTKIDLLGEDGVKRCTDLDATLPVYEVAETFTTLLDSKYVNVTKFEDLAGAKICKPADWSSFPLEEVGLVEPLVTHVRLATPKDCAEAVLNGEVDVMAIELETATDVFAELGAADKVVTNPSLIHFLTYHFIASKKNPRGRIYIAMLNKGLIEMRESGEWYDVVATGLAEYNNMTQ</sequence>
<organism evidence="3 4">
    <name type="scientific">Neogemmobacter tilapiae</name>
    <dbReference type="NCBI Taxonomy" id="875041"/>
    <lineage>
        <taxon>Bacteria</taxon>
        <taxon>Pseudomonadati</taxon>
        <taxon>Pseudomonadota</taxon>
        <taxon>Alphaproteobacteria</taxon>
        <taxon>Rhodobacterales</taxon>
        <taxon>Paracoccaceae</taxon>
        <taxon>Neogemmobacter</taxon>
    </lineage>
</organism>
<dbReference type="InterPro" id="IPR036779">
    <property type="entry name" value="LysM_dom_sf"/>
</dbReference>
<evidence type="ECO:0000256" key="1">
    <source>
        <dbReference type="SAM" id="SignalP"/>
    </source>
</evidence>
<dbReference type="SMART" id="SM00257">
    <property type="entry name" value="LysM"/>
    <property type="match status" value="1"/>
</dbReference>
<feature type="chain" id="PRO_5037298654" description="LysM domain-containing protein" evidence="1">
    <location>
        <begin position="36"/>
        <end position="380"/>
    </location>
</feature>
<dbReference type="Pfam" id="PF01476">
    <property type="entry name" value="LysM"/>
    <property type="match status" value="1"/>
</dbReference>
<evidence type="ECO:0000313" key="3">
    <source>
        <dbReference type="EMBL" id="GHC64000.1"/>
    </source>
</evidence>
<reference evidence="3" key="1">
    <citation type="journal article" date="2014" name="Int. J. Syst. Evol. Microbiol.">
        <title>Complete genome sequence of Corynebacterium casei LMG S-19264T (=DSM 44701T), isolated from a smear-ripened cheese.</title>
        <authorList>
            <consortium name="US DOE Joint Genome Institute (JGI-PGF)"/>
            <person name="Walter F."/>
            <person name="Albersmeier A."/>
            <person name="Kalinowski J."/>
            <person name="Ruckert C."/>
        </authorList>
    </citation>
    <scope>NUCLEOTIDE SEQUENCE</scope>
    <source>
        <strain evidence="3">KCTC 23310</strain>
    </source>
</reference>
<dbReference type="Gene3D" id="3.10.350.10">
    <property type="entry name" value="LysM domain"/>
    <property type="match status" value="1"/>
</dbReference>
<reference evidence="3" key="2">
    <citation type="submission" date="2020-09" db="EMBL/GenBank/DDBJ databases">
        <authorList>
            <person name="Sun Q."/>
            <person name="Kim S."/>
        </authorList>
    </citation>
    <scope>NUCLEOTIDE SEQUENCE</scope>
    <source>
        <strain evidence="3">KCTC 23310</strain>
    </source>
</reference>
<dbReference type="CDD" id="cd00118">
    <property type="entry name" value="LysM"/>
    <property type="match status" value="1"/>
</dbReference>
<name>A0A918TVU3_9RHOB</name>
<accession>A0A918TVU3</accession>
<dbReference type="Proteomes" id="UP000638981">
    <property type="component" value="Unassembled WGS sequence"/>
</dbReference>
<keyword evidence="1" id="KW-0732">Signal</keyword>
<feature type="signal peptide" evidence="1">
    <location>
        <begin position="1"/>
        <end position="35"/>
    </location>
</feature>
<dbReference type="AlphaFoldDB" id="A0A918TVU3"/>
<dbReference type="SUPFAM" id="SSF53850">
    <property type="entry name" value="Periplasmic binding protein-like II"/>
    <property type="match status" value="1"/>
</dbReference>
<evidence type="ECO:0000313" key="4">
    <source>
        <dbReference type="Proteomes" id="UP000638981"/>
    </source>
</evidence>
<dbReference type="InterPro" id="IPR018392">
    <property type="entry name" value="LysM"/>
</dbReference>
<dbReference type="EMBL" id="BMYJ01000010">
    <property type="protein sequence ID" value="GHC64000.1"/>
    <property type="molecule type" value="Genomic_DNA"/>
</dbReference>
<dbReference type="PROSITE" id="PS51782">
    <property type="entry name" value="LYSM"/>
    <property type="match status" value="1"/>
</dbReference>